<dbReference type="KEGG" id="cmr:Cycma_1416"/>
<keyword evidence="1" id="KW-1133">Transmembrane helix</keyword>
<keyword evidence="1" id="KW-0472">Membrane</keyword>
<protein>
    <submittedName>
        <fullName evidence="2">Uncharacterized protein</fullName>
    </submittedName>
</protein>
<feature type="transmembrane region" description="Helical" evidence="1">
    <location>
        <begin position="115"/>
        <end position="133"/>
    </location>
</feature>
<evidence type="ECO:0000313" key="2">
    <source>
        <dbReference type="EMBL" id="AEL25185.1"/>
    </source>
</evidence>
<evidence type="ECO:0000313" key="3">
    <source>
        <dbReference type="Proteomes" id="UP000001635"/>
    </source>
</evidence>
<organism evidence="2 3">
    <name type="scientific">Cyclobacterium marinum (strain ATCC 25205 / DSM 745 / LMG 13164 / NCIMB 1802)</name>
    <name type="common">Flectobacillus marinus</name>
    <dbReference type="NCBI Taxonomy" id="880070"/>
    <lineage>
        <taxon>Bacteria</taxon>
        <taxon>Pseudomonadati</taxon>
        <taxon>Bacteroidota</taxon>
        <taxon>Cytophagia</taxon>
        <taxon>Cytophagales</taxon>
        <taxon>Cyclobacteriaceae</taxon>
        <taxon>Cyclobacterium</taxon>
    </lineage>
</organism>
<name>G0J2B1_CYCMS</name>
<reference evidence="3" key="1">
    <citation type="submission" date="2011-07" db="EMBL/GenBank/DDBJ databases">
        <title>The complete genome of Cyclobacterium marinum DSM 745.</title>
        <authorList>
            <person name="Lucas S."/>
            <person name="Han J."/>
            <person name="Lapidus A."/>
            <person name="Bruce D."/>
            <person name="Goodwin L."/>
            <person name="Pitluck S."/>
            <person name="Peters L."/>
            <person name="Kyrpides N."/>
            <person name="Mavromatis K."/>
            <person name="Ivanova N."/>
            <person name="Ovchinnikova G."/>
            <person name="Chertkov O."/>
            <person name="Detter J.C."/>
            <person name="Tapia R."/>
            <person name="Han C."/>
            <person name="Land M."/>
            <person name="Hauser L."/>
            <person name="Markowitz V."/>
            <person name="Cheng J.-F."/>
            <person name="Hugenholtz P."/>
            <person name="Woyke T."/>
            <person name="Wu D."/>
            <person name="Tindall B."/>
            <person name="Schuetze A."/>
            <person name="Brambilla E."/>
            <person name="Klenk H.-P."/>
            <person name="Eisen J.A."/>
        </authorList>
    </citation>
    <scope>NUCLEOTIDE SEQUENCE [LARGE SCALE GENOMIC DNA]</scope>
    <source>
        <strain evidence="3">ATCC 25205 / DSM 745 / LMG 13164 / NCIMB 1802</strain>
    </source>
</reference>
<dbReference type="AlphaFoldDB" id="G0J2B1"/>
<feature type="transmembrane region" description="Helical" evidence="1">
    <location>
        <begin position="168"/>
        <end position="184"/>
    </location>
</feature>
<feature type="transmembrane region" description="Helical" evidence="1">
    <location>
        <begin position="70"/>
        <end position="86"/>
    </location>
</feature>
<keyword evidence="3" id="KW-1185">Reference proteome</keyword>
<dbReference type="EMBL" id="CP002955">
    <property type="protein sequence ID" value="AEL25185.1"/>
    <property type="molecule type" value="Genomic_DNA"/>
</dbReference>
<feature type="transmembrane region" description="Helical" evidence="1">
    <location>
        <begin position="41"/>
        <end position="58"/>
    </location>
</feature>
<dbReference type="RefSeq" id="WP_014019482.1">
    <property type="nucleotide sequence ID" value="NC_015914.1"/>
</dbReference>
<feature type="transmembrane region" description="Helical" evidence="1">
    <location>
        <begin position="190"/>
        <end position="207"/>
    </location>
</feature>
<keyword evidence="1" id="KW-0812">Transmembrane</keyword>
<dbReference type="Proteomes" id="UP000001635">
    <property type="component" value="Chromosome"/>
</dbReference>
<evidence type="ECO:0000256" key="1">
    <source>
        <dbReference type="SAM" id="Phobius"/>
    </source>
</evidence>
<accession>G0J2B1</accession>
<feature type="transmembrane region" description="Helical" evidence="1">
    <location>
        <begin position="139"/>
        <end position="156"/>
    </location>
</feature>
<sequence length="216" mass="25013">MNRLFFTSDLSKRKVNFFFQTLLVLALYYRDVNEIIPLKLILWQMIHFSLIAIIDYFLDDHPFTGRKTLLCLLLISLIFLTISLYYGIFDTLYIRIHLGILILGNILGGKVDKPFWKLLTILNLLILITIELSRNELQSIYGIAILYGAGAIFLLAITERVSEKNRSFWMVHTIALFLWISFKGPFFEEAFIFLVGGIAYELAKILISKKPKTIPL</sequence>
<dbReference type="OrthoDB" id="9876702at2"/>
<proteinExistence type="predicted"/>
<dbReference type="HOGENOM" id="CLU_1275941_0_0_10"/>
<gene>
    <name evidence="2" type="ordered locus">Cycma_1416</name>
</gene>